<keyword evidence="3" id="KW-1185">Reference proteome</keyword>
<organism evidence="2 3">
    <name type="scientific">Saguinus oedipus</name>
    <name type="common">Cotton-top tamarin</name>
    <name type="synonym">Oedipomidas oedipus</name>
    <dbReference type="NCBI Taxonomy" id="9490"/>
    <lineage>
        <taxon>Eukaryota</taxon>
        <taxon>Metazoa</taxon>
        <taxon>Chordata</taxon>
        <taxon>Craniata</taxon>
        <taxon>Vertebrata</taxon>
        <taxon>Euteleostomi</taxon>
        <taxon>Mammalia</taxon>
        <taxon>Eutheria</taxon>
        <taxon>Euarchontoglires</taxon>
        <taxon>Primates</taxon>
        <taxon>Haplorrhini</taxon>
        <taxon>Platyrrhini</taxon>
        <taxon>Cebidae</taxon>
        <taxon>Callitrichinae</taxon>
        <taxon>Saguinus</taxon>
    </lineage>
</organism>
<feature type="region of interest" description="Disordered" evidence="1">
    <location>
        <begin position="1"/>
        <end position="33"/>
    </location>
</feature>
<comment type="caution">
    <text evidence="2">The sequence shown here is derived from an EMBL/GenBank/DDBJ whole genome shotgun (WGS) entry which is preliminary data.</text>
</comment>
<evidence type="ECO:0000313" key="3">
    <source>
        <dbReference type="Proteomes" id="UP001266305"/>
    </source>
</evidence>
<dbReference type="Proteomes" id="UP001266305">
    <property type="component" value="Unassembled WGS sequence"/>
</dbReference>
<evidence type="ECO:0000256" key="1">
    <source>
        <dbReference type="SAM" id="MobiDB-lite"/>
    </source>
</evidence>
<feature type="compositionally biased region" description="Basic and acidic residues" evidence="1">
    <location>
        <begin position="87"/>
        <end position="96"/>
    </location>
</feature>
<name>A0ABQ9UQH5_SAGOE</name>
<feature type="compositionally biased region" description="Polar residues" evidence="1">
    <location>
        <begin position="111"/>
        <end position="121"/>
    </location>
</feature>
<reference evidence="2 3" key="1">
    <citation type="submission" date="2023-05" db="EMBL/GenBank/DDBJ databases">
        <title>B98-5 Cell Line De Novo Hybrid Assembly: An Optical Mapping Approach.</title>
        <authorList>
            <person name="Kananen K."/>
            <person name="Auerbach J.A."/>
            <person name="Kautto E."/>
            <person name="Blachly J.S."/>
        </authorList>
    </citation>
    <scope>NUCLEOTIDE SEQUENCE [LARGE SCALE GENOMIC DNA]</scope>
    <source>
        <strain evidence="2">B95-8</strain>
        <tissue evidence="2">Cell line</tissue>
    </source>
</reference>
<feature type="region of interest" description="Disordered" evidence="1">
    <location>
        <begin position="45"/>
        <end position="70"/>
    </location>
</feature>
<feature type="region of interest" description="Disordered" evidence="1">
    <location>
        <begin position="83"/>
        <end position="121"/>
    </location>
</feature>
<gene>
    <name evidence="2" type="ORF">P7K49_024784</name>
</gene>
<protein>
    <submittedName>
        <fullName evidence="2">Uncharacterized protein</fullName>
    </submittedName>
</protein>
<proteinExistence type="predicted"/>
<dbReference type="EMBL" id="JASSZA010000011">
    <property type="protein sequence ID" value="KAK2099333.1"/>
    <property type="molecule type" value="Genomic_DNA"/>
</dbReference>
<evidence type="ECO:0000313" key="2">
    <source>
        <dbReference type="EMBL" id="KAK2099333.1"/>
    </source>
</evidence>
<sequence length="121" mass="13315">MTWTTDLIVPPSHGLDHEPHRATKPWPGPRTSSCHQAMAWTTDLIVPPSHGLDHGPRATKPWPGPRTSSCHQTMAWTTDLIVPPSHGLDHGPDRLAQRGRGLEPFPHGTQKLLTSSGRHRA</sequence>
<accession>A0ABQ9UQH5</accession>